<evidence type="ECO:0000313" key="4">
    <source>
        <dbReference type="EMBL" id="EON69842.1"/>
    </source>
</evidence>
<dbReference type="GeneID" id="19906416"/>
<dbReference type="AlphaFoldDB" id="R7Z6P3"/>
<dbReference type="InterPro" id="IPR036875">
    <property type="entry name" value="Znf_CCHC_sf"/>
</dbReference>
<keyword evidence="5" id="KW-1185">Reference proteome</keyword>
<feature type="domain" description="CCHC-type" evidence="3">
    <location>
        <begin position="27"/>
        <end position="40"/>
    </location>
</feature>
<accession>R7Z6P3</accession>
<dbReference type="SMART" id="SM00343">
    <property type="entry name" value="ZnF_C2HC"/>
    <property type="match status" value="1"/>
</dbReference>
<keyword evidence="1" id="KW-0479">Metal-binding</keyword>
<keyword evidence="1" id="KW-0862">Zinc</keyword>
<evidence type="ECO:0000256" key="2">
    <source>
        <dbReference type="SAM" id="MobiDB-lite"/>
    </source>
</evidence>
<keyword evidence="1" id="KW-0863">Zinc-finger</keyword>
<feature type="compositionally biased region" description="Basic residues" evidence="2">
    <location>
        <begin position="123"/>
        <end position="137"/>
    </location>
</feature>
<organism evidence="4 5">
    <name type="scientific">Coniosporium apollinis (strain CBS 100218)</name>
    <name type="common">Rock-inhabiting black yeast</name>
    <dbReference type="NCBI Taxonomy" id="1168221"/>
    <lineage>
        <taxon>Eukaryota</taxon>
        <taxon>Fungi</taxon>
        <taxon>Dikarya</taxon>
        <taxon>Ascomycota</taxon>
        <taxon>Pezizomycotina</taxon>
        <taxon>Dothideomycetes</taxon>
        <taxon>Dothideomycetes incertae sedis</taxon>
        <taxon>Coniosporium</taxon>
    </lineage>
</organism>
<gene>
    <name evidence="4" type="ORF">W97_09105</name>
</gene>
<feature type="compositionally biased region" description="Basic and acidic residues" evidence="2">
    <location>
        <begin position="138"/>
        <end position="182"/>
    </location>
</feature>
<dbReference type="Proteomes" id="UP000016924">
    <property type="component" value="Unassembled WGS sequence"/>
</dbReference>
<dbReference type="HOGENOM" id="CLU_1481908_0_0_1"/>
<dbReference type="RefSeq" id="XP_007785159.1">
    <property type="nucleotide sequence ID" value="XM_007786969.1"/>
</dbReference>
<dbReference type="GO" id="GO:0008270">
    <property type="term" value="F:zinc ion binding"/>
    <property type="evidence" value="ECO:0007669"/>
    <property type="project" value="UniProtKB-KW"/>
</dbReference>
<dbReference type="Gene3D" id="4.10.60.10">
    <property type="entry name" value="Zinc finger, CCHC-type"/>
    <property type="match status" value="1"/>
</dbReference>
<evidence type="ECO:0000259" key="3">
    <source>
        <dbReference type="PROSITE" id="PS50158"/>
    </source>
</evidence>
<evidence type="ECO:0000256" key="1">
    <source>
        <dbReference type="PROSITE-ProRule" id="PRU00047"/>
    </source>
</evidence>
<dbReference type="InterPro" id="IPR001878">
    <property type="entry name" value="Znf_CCHC"/>
</dbReference>
<dbReference type="GO" id="GO:0003676">
    <property type="term" value="F:nucleic acid binding"/>
    <property type="evidence" value="ECO:0007669"/>
    <property type="project" value="InterPro"/>
</dbReference>
<dbReference type="EMBL" id="JH767635">
    <property type="protein sequence ID" value="EON69842.1"/>
    <property type="molecule type" value="Genomic_DNA"/>
</dbReference>
<feature type="region of interest" description="Disordered" evidence="2">
    <location>
        <begin position="101"/>
        <end position="182"/>
    </location>
</feature>
<protein>
    <recommendedName>
        <fullName evidence="3">CCHC-type domain-containing protein</fullName>
    </recommendedName>
</protein>
<name>R7Z6P3_CONA1</name>
<proteinExistence type="predicted"/>
<dbReference type="PROSITE" id="PS50158">
    <property type="entry name" value="ZF_CCHC"/>
    <property type="match status" value="1"/>
</dbReference>
<sequence>MKEIPMILLQPSLSAGMEHRNPETRVCFRCHKPGHIKANCTAPLPPPLPPLQLPPLPTALLANDSATFLARVTDAALARYNNGEGNISNVVAAIQAALACSSPRRDPGRRVTKASEYPTAGRRGGRNRGRRKEKKGRKADGKGGDRTGEERESLDGRIGSTEKEVKGKKRLDVQLDGKEAAL</sequence>
<reference evidence="5" key="1">
    <citation type="submission" date="2012-06" db="EMBL/GenBank/DDBJ databases">
        <title>The genome sequence of Coniosporium apollinis CBS 100218.</title>
        <authorList>
            <consortium name="The Broad Institute Genome Sequencing Platform"/>
            <person name="Cuomo C."/>
            <person name="Gorbushina A."/>
            <person name="Noack S."/>
            <person name="Walker B."/>
            <person name="Young S.K."/>
            <person name="Zeng Q."/>
            <person name="Gargeya S."/>
            <person name="Fitzgerald M."/>
            <person name="Haas B."/>
            <person name="Abouelleil A."/>
            <person name="Alvarado L."/>
            <person name="Arachchi H.M."/>
            <person name="Berlin A.M."/>
            <person name="Chapman S.B."/>
            <person name="Goldberg J."/>
            <person name="Griggs A."/>
            <person name="Gujja S."/>
            <person name="Hansen M."/>
            <person name="Howarth C."/>
            <person name="Imamovic A."/>
            <person name="Larimer J."/>
            <person name="McCowan C."/>
            <person name="Montmayeur A."/>
            <person name="Murphy C."/>
            <person name="Neiman D."/>
            <person name="Pearson M."/>
            <person name="Priest M."/>
            <person name="Roberts A."/>
            <person name="Saif S."/>
            <person name="Shea T."/>
            <person name="Sisk P."/>
            <person name="Sykes S."/>
            <person name="Wortman J."/>
            <person name="Nusbaum C."/>
            <person name="Birren B."/>
        </authorList>
    </citation>
    <scope>NUCLEOTIDE SEQUENCE [LARGE SCALE GENOMIC DNA]</scope>
    <source>
        <strain evidence="5">CBS 100218</strain>
    </source>
</reference>
<dbReference type="SUPFAM" id="SSF57756">
    <property type="entry name" value="Retrovirus zinc finger-like domains"/>
    <property type="match status" value="1"/>
</dbReference>
<evidence type="ECO:0000313" key="5">
    <source>
        <dbReference type="Proteomes" id="UP000016924"/>
    </source>
</evidence>